<comment type="caution">
    <text evidence="1">The sequence shown here is derived from an EMBL/GenBank/DDBJ whole genome shotgun (WGS) entry which is preliminary data.</text>
</comment>
<accession>A0A392QGT0</accession>
<organism evidence="1 2">
    <name type="scientific">Trifolium medium</name>
    <dbReference type="NCBI Taxonomy" id="97028"/>
    <lineage>
        <taxon>Eukaryota</taxon>
        <taxon>Viridiplantae</taxon>
        <taxon>Streptophyta</taxon>
        <taxon>Embryophyta</taxon>
        <taxon>Tracheophyta</taxon>
        <taxon>Spermatophyta</taxon>
        <taxon>Magnoliopsida</taxon>
        <taxon>eudicotyledons</taxon>
        <taxon>Gunneridae</taxon>
        <taxon>Pentapetalae</taxon>
        <taxon>rosids</taxon>
        <taxon>fabids</taxon>
        <taxon>Fabales</taxon>
        <taxon>Fabaceae</taxon>
        <taxon>Papilionoideae</taxon>
        <taxon>50 kb inversion clade</taxon>
        <taxon>NPAAA clade</taxon>
        <taxon>Hologalegina</taxon>
        <taxon>IRL clade</taxon>
        <taxon>Trifolieae</taxon>
        <taxon>Trifolium</taxon>
    </lineage>
</organism>
<proteinExistence type="predicted"/>
<name>A0A392QGT0_9FABA</name>
<protein>
    <submittedName>
        <fullName evidence="1">Uncharacterized protein</fullName>
    </submittedName>
</protein>
<evidence type="ECO:0000313" key="2">
    <source>
        <dbReference type="Proteomes" id="UP000265520"/>
    </source>
</evidence>
<keyword evidence="2" id="KW-1185">Reference proteome</keyword>
<dbReference type="Proteomes" id="UP000265520">
    <property type="component" value="Unassembled WGS sequence"/>
</dbReference>
<reference evidence="1 2" key="1">
    <citation type="journal article" date="2018" name="Front. Plant Sci.">
        <title>Red Clover (Trifolium pratense) and Zigzag Clover (T. medium) - A Picture of Genomic Similarities and Differences.</title>
        <authorList>
            <person name="Dluhosova J."/>
            <person name="Istvanek J."/>
            <person name="Nedelnik J."/>
            <person name="Repkova J."/>
        </authorList>
    </citation>
    <scope>NUCLEOTIDE SEQUENCE [LARGE SCALE GENOMIC DNA]</scope>
    <source>
        <strain evidence="2">cv. 10/8</strain>
        <tissue evidence="1">Leaf</tissue>
    </source>
</reference>
<sequence length="57" mass="6537">MASSSSQQNPLNPLNLPPIVKTGSSYKYVGDTMPFDIKLLMLVHDSRRLREFKSKWI</sequence>
<dbReference type="EMBL" id="LXQA010133995">
    <property type="protein sequence ID" value="MCI23072.1"/>
    <property type="molecule type" value="Genomic_DNA"/>
</dbReference>
<evidence type="ECO:0000313" key="1">
    <source>
        <dbReference type="EMBL" id="MCI23072.1"/>
    </source>
</evidence>
<dbReference type="AlphaFoldDB" id="A0A392QGT0"/>